<reference evidence="3" key="2">
    <citation type="journal article" date="2015" name="Data Brief">
        <title>Shoot transcriptome of the giant reed, Arundo donax.</title>
        <authorList>
            <person name="Barrero R.A."/>
            <person name="Guerrero F.D."/>
            <person name="Moolhuijzen P."/>
            <person name="Goolsby J.A."/>
            <person name="Tidwell J."/>
            <person name="Bellgard S.E."/>
            <person name="Bellgard M.I."/>
        </authorList>
    </citation>
    <scope>NUCLEOTIDE SEQUENCE</scope>
    <source>
        <tissue evidence="3">Shoot tissue taken approximately 20 cm above the soil surface</tissue>
    </source>
</reference>
<feature type="coiled-coil region" evidence="2">
    <location>
        <begin position="121"/>
        <end position="312"/>
    </location>
</feature>
<proteinExistence type="predicted"/>
<evidence type="ECO:0000313" key="3">
    <source>
        <dbReference type="EMBL" id="JAE16350.1"/>
    </source>
</evidence>
<organism evidence="3">
    <name type="scientific">Arundo donax</name>
    <name type="common">Giant reed</name>
    <name type="synonym">Donax arundinaceus</name>
    <dbReference type="NCBI Taxonomy" id="35708"/>
    <lineage>
        <taxon>Eukaryota</taxon>
        <taxon>Viridiplantae</taxon>
        <taxon>Streptophyta</taxon>
        <taxon>Embryophyta</taxon>
        <taxon>Tracheophyta</taxon>
        <taxon>Spermatophyta</taxon>
        <taxon>Magnoliopsida</taxon>
        <taxon>Liliopsida</taxon>
        <taxon>Poales</taxon>
        <taxon>Poaceae</taxon>
        <taxon>PACMAD clade</taxon>
        <taxon>Arundinoideae</taxon>
        <taxon>Arundineae</taxon>
        <taxon>Arundo</taxon>
    </lineage>
</organism>
<protein>
    <submittedName>
        <fullName evidence="3">Uncharacterized protein</fullName>
    </submittedName>
</protein>
<reference evidence="3" key="1">
    <citation type="submission" date="2014-09" db="EMBL/GenBank/DDBJ databases">
        <authorList>
            <person name="Magalhaes I.L.F."/>
            <person name="Oliveira U."/>
            <person name="Santos F.R."/>
            <person name="Vidigal T.H.D.A."/>
            <person name="Brescovit A.D."/>
            <person name="Santos A.J."/>
        </authorList>
    </citation>
    <scope>NUCLEOTIDE SEQUENCE</scope>
    <source>
        <tissue evidence="3">Shoot tissue taken approximately 20 cm above the soil surface</tissue>
    </source>
</reference>
<dbReference type="AlphaFoldDB" id="A0A0A9FU15"/>
<evidence type="ECO:0000256" key="2">
    <source>
        <dbReference type="SAM" id="Coils"/>
    </source>
</evidence>
<dbReference type="PANTHER" id="PTHR23160">
    <property type="entry name" value="SYNAPTONEMAL COMPLEX PROTEIN-RELATED"/>
    <property type="match status" value="1"/>
</dbReference>
<dbReference type="GO" id="GO:0007131">
    <property type="term" value="P:reciprocal meiotic recombination"/>
    <property type="evidence" value="ECO:0007669"/>
    <property type="project" value="TreeGrafter"/>
</dbReference>
<dbReference type="EMBL" id="GBRH01181546">
    <property type="protein sequence ID" value="JAE16350.1"/>
    <property type="molecule type" value="Transcribed_RNA"/>
</dbReference>
<name>A0A0A9FU15_ARUDO</name>
<sequence>MRSDIKSNEQQLHVANQAFAQQEARIADLQSEIKRKEIEISRSNELRKANEEKLKVAEQELEKQNFGWIAAQQELKELAQLASKDKNNIKDTLNDFKRVRSLLDVVRSELIASKEAFTYSCKQIEDQAAQLNKQMQELMDQRVLLSSYSHNLEAAQLEIQGTTKELNAARWRCSELESQLLKEMEKVESLEAVLTKERESLEQKTKEVNLLQEELVQKENEYCNSQKLVQTKESELLEARHEVEDMKLKVESIQLAVQEKDSELLETQQRLAEVNSEVAELKQLINRKDDQLVQVRNELQDKEKFIQIMQDELDKMRLGCSQAELVVQKIVELTGNLIDSVEGGEFDIYTLLDDEISSTSTALESNLHKHNQLEADINMLRESLQRKDVESRAAYKALDAKDQELKAVIRRSVVRDKELDKLEELTNYPIDIRRPTSLADEAKEDVNVEAAEVEALAATTTLKKLLYMTKKFFTSGTDSDSNFLASRSANIGEGTFKMEQEKKMNVIFEAEKEIVGLFSLTEELITEAGINVAEEP</sequence>
<accession>A0A0A9FU15</accession>
<feature type="coiled-coil region" evidence="2">
    <location>
        <begin position="12"/>
        <end position="60"/>
    </location>
</feature>
<evidence type="ECO:0000256" key="1">
    <source>
        <dbReference type="ARBA" id="ARBA00023054"/>
    </source>
</evidence>
<dbReference type="PANTHER" id="PTHR23160:SF19">
    <property type="entry name" value="MYOSIN HEAVY CHAIN-RELATED PROTEIN"/>
    <property type="match status" value="1"/>
</dbReference>
<keyword evidence="1 2" id="KW-0175">Coiled coil</keyword>